<feature type="transmembrane region" description="Helical" evidence="10">
    <location>
        <begin position="167"/>
        <end position="187"/>
    </location>
</feature>
<feature type="domain" description="NADH:quinone oxidoreductase/Mrp antiporter transmembrane" evidence="11">
    <location>
        <begin position="131"/>
        <end position="428"/>
    </location>
</feature>
<evidence type="ECO:0000256" key="6">
    <source>
        <dbReference type="ARBA" id="ARBA00023136"/>
    </source>
</evidence>
<evidence type="ECO:0000256" key="10">
    <source>
        <dbReference type="SAM" id="Phobius"/>
    </source>
</evidence>
<dbReference type="AlphaFoldDB" id="A0A0K8QNW0"/>
<comment type="subcellular location">
    <subcellularLocation>
        <location evidence="1">Endomembrane system</location>
        <topology evidence="1">Multi-pass membrane protein</topology>
    </subcellularLocation>
    <subcellularLocation>
        <location evidence="9">Membrane</location>
        <topology evidence="9">Multi-pass membrane protein</topology>
    </subcellularLocation>
</comment>
<evidence type="ECO:0000259" key="11">
    <source>
        <dbReference type="Pfam" id="PF00361"/>
    </source>
</evidence>
<evidence type="ECO:0000256" key="7">
    <source>
        <dbReference type="ARBA" id="ARBA00031584"/>
    </source>
</evidence>
<keyword evidence="5 10" id="KW-1133">Transmembrane helix</keyword>
<dbReference type="GO" id="GO:0016020">
    <property type="term" value="C:membrane"/>
    <property type="evidence" value="ECO:0007669"/>
    <property type="project" value="UniProtKB-SubCell"/>
</dbReference>
<reference evidence="12" key="1">
    <citation type="submission" date="2015-03" db="EMBL/GenBank/DDBJ databases">
        <title>Draft genome sequence of Mizugakiibacter sediminis skMP5.</title>
        <authorList>
            <person name="Watanabe T."/>
            <person name="Kojima H."/>
            <person name="Fukui M."/>
        </authorList>
    </citation>
    <scope>NUCLEOTIDE SEQUENCE</scope>
    <source>
        <strain evidence="12">SkMP5</strain>
    </source>
</reference>
<evidence type="ECO:0000256" key="3">
    <source>
        <dbReference type="ARBA" id="ARBA00019906"/>
    </source>
</evidence>
<dbReference type="Proteomes" id="UP000253740">
    <property type="component" value="Unassembled WGS sequence"/>
</dbReference>
<dbReference type="PANTHER" id="PTHR43507:SF1">
    <property type="entry name" value="NADH-UBIQUINONE OXIDOREDUCTASE CHAIN 4"/>
    <property type="match status" value="1"/>
</dbReference>
<dbReference type="Pfam" id="PF00361">
    <property type="entry name" value="Proton_antipo_M"/>
    <property type="match status" value="1"/>
</dbReference>
<keyword evidence="14" id="KW-1185">Reference proteome</keyword>
<evidence type="ECO:0000256" key="2">
    <source>
        <dbReference type="ARBA" id="ARBA00009025"/>
    </source>
</evidence>
<proteinExistence type="inferred from homology"/>
<dbReference type="GO" id="GO:0008137">
    <property type="term" value="F:NADH dehydrogenase (ubiquinone) activity"/>
    <property type="evidence" value="ECO:0007669"/>
    <property type="project" value="InterPro"/>
</dbReference>
<feature type="transmembrane region" description="Helical" evidence="10">
    <location>
        <begin position="374"/>
        <end position="394"/>
    </location>
</feature>
<feature type="transmembrane region" description="Helical" evidence="10">
    <location>
        <begin position="6"/>
        <end position="27"/>
    </location>
</feature>
<dbReference type="NCBIfam" id="NF004499">
    <property type="entry name" value="PRK05846.1-3"/>
    <property type="match status" value="1"/>
</dbReference>
<evidence type="ECO:0000256" key="8">
    <source>
        <dbReference type="ARBA" id="ARBA00032798"/>
    </source>
</evidence>
<feature type="transmembrane region" description="Helical" evidence="10">
    <location>
        <begin position="301"/>
        <end position="324"/>
    </location>
</feature>
<keyword evidence="4 9" id="KW-0812">Transmembrane</keyword>
<feature type="transmembrane region" description="Helical" evidence="10">
    <location>
        <begin position="207"/>
        <end position="231"/>
    </location>
</feature>
<dbReference type="PRINTS" id="PR01437">
    <property type="entry name" value="NUOXDRDTASE4"/>
</dbReference>
<comment type="similarity">
    <text evidence="2">Belongs to the complex I subunit 4 family.</text>
</comment>
<feature type="transmembrane region" description="Helical" evidence="10">
    <location>
        <begin position="414"/>
        <end position="439"/>
    </location>
</feature>
<feature type="transmembrane region" description="Helical" evidence="10">
    <location>
        <begin position="344"/>
        <end position="362"/>
    </location>
</feature>
<keyword evidence="12" id="KW-0830">Ubiquinone</keyword>
<evidence type="ECO:0000256" key="9">
    <source>
        <dbReference type="RuleBase" id="RU000320"/>
    </source>
</evidence>
<evidence type="ECO:0000313" key="13">
    <source>
        <dbReference type="EMBL" id="GAP66585.1"/>
    </source>
</evidence>
<dbReference type="STRING" id="1475481.GCA_000953855_01936"/>
<dbReference type="GO" id="GO:0048039">
    <property type="term" value="F:ubiquinone binding"/>
    <property type="evidence" value="ECO:0007669"/>
    <property type="project" value="TreeGrafter"/>
</dbReference>
<organism evidence="13">
    <name type="scientific">Mizugakiibacter sediminis</name>
    <dbReference type="NCBI Taxonomy" id="1475481"/>
    <lineage>
        <taxon>Bacteria</taxon>
        <taxon>Pseudomonadati</taxon>
        <taxon>Pseudomonadota</taxon>
        <taxon>Gammaproteobacteria</taxon>
        <taxon>Lysobacterales</taxon>
        <taxon>Rhodanobacteraceae</taxon>
        <taxon>Mizugakiibacter</taxon>
    </lineage>
</organism>
<reference evidence="13" key="2">
    <citation type="submission" date="2015-08" db="EMBL/GenBank/DDBJ databases">
        <title>Complete DNA Sequence of Pseudomonas syringae pv. actinidiae, the Causal Agent of Kiwifruit Canker Disease.</title>
        <authorList>
            <person name="Rikkerink E.H.A."/>
            <person name="Fineran P.C."/>
        </authorList>
    </citation>
    <scope>NUCLEOTIDE SEQUENCE</scope>
    <source>
        <strain evidence="13">SkMP5</strain>
    </source>
</reference>
<feature type="transmembrane region" description="Helical" evidence="10">
    <location>
        <begin position="272"/>
        <end position="294"/>
    </location>
</feature>
<dbReference type="EMBL" id="DF952378">
    <property type="protein sequence ID" value="GAN44016.1"/>
    <property type="molecule type" value="Genomic_DNA"/>
</dbReference>
<feature type="transmembrane region" description="Helical" evidence="10">
    <location>
        <begin position="83"/>
        <end position="104"/>
    </location>
</feature>
<evidence type="ECO:0000256" key="5">
    <source>
        <dbReference type="ARBA" id="ARBA00022989"/>
    </source>
</evidence>
<dbReference type="OrthoDB" id="9768329at2"/>
<keyword evidence="6 10" id="KW-0472">Membrane</keyword>
<dbReference type="GO" id="GO:0012505">
    <property type="term" value="C:endomembrane system"/>
    <property type="evidence" value="ECO:0007669"/>
    <property type="project" value="UniProtKB-SubCell"/>
</dbReference>
<dbReference type="InterPro" id="IPR001750">
    <property type="entry name" value="ND/Mrp_TM"/>
</dbReference>
<accession>A0A0K8QNW0</accession>
<dbReference type="NCBIfam" id="TIGR01972">
    <property type="entry name" value="NDH_I_M"/>
    <property type="match status" value="1"/>
</dbReference>
<evidence type="ECO:0000313" key="14">
    <source>
        <dbReference type="Proteomes" id="UP000253740"/>
    </source>
</evidence>
<feature type="transmembrane region" description="Helical" evidence="10">
    <location>
        <begin position="135"/>
        <end position="155"/>
    </location>
</feature>
<dbReference type="PANTHER" id="PTHR43507">
    <property type="entry name" value="NADH-UBIQUINONE OXIDOREDUCTASE CHAIN 4"/>
    <property type="match status" value="1"/>
</dbReference>
<dbReference type="HOGENOM" id="CLU_007100_4_4_6"/>
<gene>
    <name evidence="12" type="ORF">MBSD_0532</name>
    <name evidence="13" type="ORF">MBSD_n1894</name>
</gene>
<dbReference type="GO" id="GO:0015990">
    <property type="term" value="P:electron transport coupled proton transport"/>
    <property type="evidence" value="ECO:0007669"/>
    <property type="project" value="TreeGrafter"/>
</dbReference>
<dbReference type="NCBIfam" id="NF004501">
    <property type="entry name" value="PRK05846.1-5"/>
    <property type="match status" value="1"/>
</dbReference>
<dbReference type="GO" id="GO:0003954">
    <property type="term" value="F:NADH dehydrogenase activity"/>
    <property type="evidence" value="ECO:0007669"/>
    <property type="project" value="TreeGrafter"/>
</dbReference>
<dbReference type="InterPro" id="IPR003918">
    <property type="entry name" value="NADH_UbQ_OxRdtase"/>
</dbReference>
<dbReference type="InterPro" id="IPR010227">
    <property type="entry name" value="NADH_Q_OxRdtase_chainM/4"/>
</dbReference>
<evidence type="ECO:0000256" key="1">
    <source>
        <dbReference type="ARBA" id="ARBA00004127"/>
    </source>
</evidence>
<dbReference type="GO" id="GO:0042773">
    <property type="term" value="P:ATP synthesis coupled electron transport"/>
    <property type="evidence" value="ECO:0007669"/>
    <property type="project" value="InterPro"/>
</dbReference>
<sequence length="503" mass="54774">MSNLPLLSLLIWVPIVGAVPVLLAGAGRPNAARWLALLVSVAAFVLSLLALPAYDAASPAMQLVENHPWIETLRVNYHLGADGISLALILLTTFTTILVVVGAWEVIQDKVHQYMAAMLVLEGLMVGVFCAMDALLFYVFFEGMLIPMFIIIGMWGGPRRVYATLKFFIYTFLGSIFMLVGLIYLYFKAGTFDLATLASLPLGMREQTWLFFAFLIAFAIKVPMVPVHTWLPDAHVEAPTGGSVVLAAVMLKVGGYGFLRFSLPIVPDASQAYAWVVIALSLIAIVYIGYVALVQEDMKKLIAYSSVAHMGFVTLGTFIAFALVREANDVQMAKLGMQGAMVQMISHGFVSGAMFTCIGVMYDRLHTRMIKDYGGLVNVMPWFAAFMVLFAMANCGLPGTSGFVGEFMVILASFAANAWIALFAAFTLIIGAGYTLWLVKRVIWGDVANPHVAEMKDINAREAFVLGAFALAVLALGVWPWPLTHLMDASIGQLVEKLVVTKV</sequence>
<dbReference type="RefSeq" id="WP_062537183.1">
    <property type="nucleotide sequence ID" value="NZ_DF970218.1"/>
</dbReference>
<feature type="transmembrane region" description="Helical" evidence="10">
    <location>
        <begin position="460"/>
        <end position="481"/>
    </location>
</feature>
<protein>
    <recommendedName>
        <fullName evidence="3">NADH-quinone oxidoreductase subunit M</fullName>
    </recommendedName>
    <alternativeName>
        <fullName evidence="7">NADH dehydrogenase I subunit M</fullName>
    </alternativeName>
    <alternativeName>
        <fullName evidence="8">NDH-1 subunit M</fullName>
    </alternativeName>
</protein>
<feature type="transmembrane region" description="Helical" evidence="10">
    <location>
        <begin position="34"/>
        <end position="54"/>
    </location>
</feature>
<evidence type="ECO:0000256" key="4">
    <source>
        <dbReference type="ARBA" id="ARBA00022692"/>
    </source>
</evidence>
<evidence type="ECO:0000313" key="12">
    <source>
        <dbReference type="EMBL" id="GAN44016.1"/>
    </source>
</evidence>
<name>A0A0K8QNW0_9GAMM</name>
<dbReference type="EMBL" id="DF970218">
    <property type="protein sequence ID" value="GAP66585.1"/>
    <property type="molecule type" value="Genomic_DNA"/>
</dbReference>